<evidence type="ECO:0000256" key="6">
    <source>
        <dbReference type="RuleBase" id="RU000488"/>
    </source>
</evidence>
<dbReference type="AlphaFoldDB" id="A0A7J7UEL5"/>
<dbReference type="Proteomes" id="UP000527355">
    <property type="component" value="Unassembled WGS sequence"/>
</dbReference>
<sequence>MFYNQTKAIVPHDQLDAALIPVVNFSCGIFAGVLASLVTQPADVIKTHMQLSPVKFRWIGQAVTIIFKDYGLRGFFQGGVPRALRRTLMAAMAWTVYEEMMAKMGLKS</sequence>
<keyword evidence="4 5" id="KW-0472">Membrane</keyword>
<reference evidence="8 9" key="1">
    <citation type="journal article" date="2020" name="Nature">
        <title>Six reference-quality genomes reveal evolution of bat adaptations.</title>
        <authorList>
            <person name="Jebb D."/>
            <person name="Huang Z."/>
            <person name="Pippel M."/>
            <person name="Hughes G.M."/>
            <person name="Lavrichenko K."/>
            <person name="Devanna P."/>
            <person name="Winkler S."/>
            <person name="Jermiin L.S."/>
            <person name="Skirmuntt E.C."/>
            <person name="Katzourakis A."/>
            <person name="Burkitt-Gray L."/>
            <person name="Ray D.A."/>
            <person name="Sullivan K.A.M."/>
            <person name="Roscito J.G."/>
            <person name="Kirilenko B.M."/>
            <person name="Davalos L.M."/>
            <person name="Corthals A.P."/>
            <person name="Power M.L."/>
            <person name="Jones G."/>
            <person name="Ransome R.D."/>
            <person name="Dechmann D.K.N."/>
            <person name="Locatelli A.G."/>
            <person name="Puechmaille S.J."/>
            <person name="Fedrigo O."/>
            <person name="Jarvis E.D."/>
            <person name="Hiller M."/>
            <person name="Vernes S.C."/>
            <person name="Myers E.W."/>
            <person name="Teeling E.C."/>
        </authorList>
    </citation>
    <scope>NUCLEOTIDE SEQUENCE [LARGE SCALE GENOMIC DNA]</scope>
    <source>
        <strain evidence="8">MMyoMyo1</strain>
        <tissue evidence="8">Flight muscle</tissue>
    </source>
</reference>
<evidence type="ECO:0000313" key="9">
    <source>
        <dbReference type="Proteomes" id="UP000527355"/>
    </source>
</evidence>
<name>A0A7J7UEL5_MYOMY</name>
<proteinExistence type="inferred from homology"/>
<dbReference type="SUPFAM" id="SSF103506">
    <property type="entry name" value="Mitochondrial carrier"/>
    <property type="match status" value="1"/>
</dbReference>
<evidence type="ECO:0000256" key="2">
    <source>
        <dbReference type="ARBA" id="ARBA00006375"/>
    </source>
</evidence>
<dbReference type="VEuPathDB" id="HostDB:SLC25A38"/>
<feature type="repeat" description="Solcar" evidence="5">
    <location>
        <begin position="19"/>
        <end position="103"/>
    </location>
</feature>
<keyword evidence="9" id="KW-1185">Reference proteome</keyword>
<evidence type="ECO:0000256" key="7">
    <source>
        <dbReference type="SAM" id="Phobius"/>
    </source>
</evidence>
<dbReference type="EMBL" id="JABWUV010000013">
    <property type="protein sequence ID" value="KAF6311206.1"/>
    <property type="molecule type" value="Genomic_DNA"/>
</dbReference>
<dbReference type="GO" id="GO:0016020">
    <property type="term" value="C:membrane"/>
    <property type="evidence" value="ECO:0007669"/>
    <property type="project" value="UniProtKB-SubCell"/>
</dbReference>
<dbReference type="GO" id="GO:1904983">
    <property type="term" value="P:glycine import into mitochondrion"/>
    <property type="evidence" value="ECO:0007669"/>
    <property type="project" value="TreeGrafter"/>
</dbReference>
<keyword evidence="3 5" id="KW-0812">Transmembrane</keyword>
<comment type="caution">
    <text evidence="8">The sequence shown here is derived from an EMBL/GenBank/DDBJ whole genome shotgun (WGS) entry which is preliminary data.</text>
</comment>
<dbReference type="InterPro" id="IPR018108">
    <property type="entry name" value="MCP_transmembrane"/>
</dbReference>
<dbReference type="GO" id="GO:0005739">
    <property type="term" value="C:mitochondrion"/>
    <property type="evidence" value="ECO:0007669"/>
    <property type="project" value="TreeGrafter"/>
</dbReference>
<evidence type="ECO:0000256" key="5">
    <source>
        <dbReference type="PROSITE-ProRule" id="PRU00282"/>
    </source>
</evidence>
<dbReference type="PANTHER" id="PTHR46181">
    <property type="entry name" value="MITOCHONDRIAL GLYCINE TRANSPORTER"/>
    <property type="match status" value="1"/>
</dbReference>
<dbReference type="Pfam" id="PF00153">
    <property type="entry name" value="Mito_carr"/>
    <property type="match status" value="1"/>
</dbReference>
<comment type="subcellular location">
    <subcellularLocation>
        <location evidence="1">Membrane</location>
        <topology evidence="1">Multi-pass membrane protein</topology>
    </subcellularLocation>
</comment>
<keyword evidence="7" id="KW-1133">Transmembrane helix</keyword>
<evidence type="ECO:0000256" key="3">
    <source>
        <dbReference type="ARBA" id="ARBA00022692"/>
    </source>
</evidence>
<dbReference type="InterPro" id="IPR023395">
    <property type="entry name" value="MCP_dom_sf"/>
</dbReference>
<protein>
    <submittedName>
        <fullName evidence="8">Solute carrier family 25 member 38</fullName>
    </submittedName>
</protein>
<evidence type="ECO:0000256" key="1">
    <source>
        <dbReference type="ARBA" id="ARBA00004141"/>
    </source>
</evidence>
<dbReference type="GO" id="GO:0015187">
    <property type="term" value="F:glycine transmembrane transporter activity"/>
    <property type="evidence" value="ECO:0007669"/>
    <property type="project" value="TreeGrafter"/>
</dbReference>
<organism evidence="8 9">
    <name type="scientific">Myotis myotis</name>
    <name type="common">Greater mouse-eared bat</name>
    <name type="synonym">Vespertilio myotis</name>
    <dbReference type="NCBI Taxonomy" id="51298"/>
    <lineage>
        <taxon>Eukaryota</taxon>
        <taxon>Metazoa</taxon>
        <taxon>Chordata</taxon>
        <taxon>Craniata</taxon>
        <taxon>Vertebrata</taxon>
        <taxon>Euteleostomi</taxon>
        <taxon>Mammalia</taxon>
        <taxon>Eutheria</taxon>
        <taxon>Laurasiatheria</taxon>
        <taxon>Chiroptera</taxon>
        <taxon>Yangochiroptera</taxon>
        <taxon>Vespertilionidae</taxon>
        <taxon>Myotis</taxon>
    </lineage>
</organism>
<keyword evidence="6" id="KW-0813">Transport</keyword>
<evidence type="ECO:0000313" key="8">
    <source>
        <dbReference type="EMBL" id="KAF6311206.1"/>
    </source>
</evidence>
<dbReference type="Gene3D" id="1.50.40.10">
    <property type="entry name" value="Mitochondrial carrier domain"/>
    <property type="match status" value="1"/>
</dbReference>
<dbReference type="PANTHER" id="PTHR46181:SF3">
    <property type="entry name" value="MITOCHONDRIAL GLYCINE TRANSPORTER"/>
    <property type="match status" value="1"/>
</dbReference>
<feature type="transmembrane region" description="Helical" evidence="7">
    <location>
        <begin position="20"/>
        <end position="39"/>
    </location>
</feature>
<accession>A0A7J7UEL5</accession>
<dbReference type="PROSITE" id="PS50920">
    <property type="entry name" value="SOLCAR"/>
    <property type="match status" value="1"/>
</dbReference>
<evidence type="ECO:0000256" key="4">
    <source>
        <dbReference type="ARBA" id="ARBA00023136"/>
    </source>
</evidence>
<gene>
    <name evidence="8" type="ORF">mMyoMyo1_017660</name>
</gene>
<comment type="similarity">
    <text evidence="2 6">Belongs to the mitochondrial carrier (TC 2.A.29) family.</text>
</comment>